<feature type="transmembrane region" description="Helical" evidence="1">
    <location>
        <begin position="27"/>
        <end position="44"/>
    </location>
</feature>
<dbReference type="EMBL" id="LAZR01008146">
    <property type="protein sequence ID" value="KKM80652.1"/>
    <property type="molecule type" value="Genomic_DNA"/>
</dbReference>
<gene>
    <name evidence="2" type="ORF">LCGC14_1337750</name>
</gene>
<evidence type="ECO:0000313" key="2">
    <source>
        <dbReference type="EMBL" id="KKM80652.1"/>
    </source>
</evidence>
<keyword evidence="1" id="KW-1133">Transmembrane helix</keyword>
<sequence>MRTVLMWIMVLSFFGMGVCDLRAGEWRLGVASLLLGVVQLIIFWR</sequence>
<proteinExistence type="predicted"/>
<protein>
    <submittedName>
        <fullName evidence="2">Uncharacterized protein</fullName>
    </submittedName>
</protein>
<organism evidence="2">
    <name type="scientific">marine sediment metagenome</name>
    <dbReference type="NCBI Taxonomy" id="412755"/>
    <lineage>
        <taxon>unclassified sequences</taxon>
        <taxon>metagenomes</taxon>
        <taxon>ecological metagenomes</taxon>
    </lineage>
</organism>
<comment type="caution">
    <text evidence="2">The sequence shown here is derived from an EMBL/GenBank/DDBJ whole genome shotgun (WGS) entry which is preliminary data.</text>
</comment>
<dbReference type="AlphaFoldDB" id="A0A0F9NGX0"/>
<name>A0A0F9NGX0_9ZZZZ</name>
<keyword evidence="1" id="KW-0812">Transmembrane</keyword>
<evidence type="ECO:0000256" key="1">
    <source>
        <dbReference type="SAM" id="Phobius"/>
    </source>
</evidence>
<accession>A0A0F9NGX0</accession>
<reference evidence="2" key="1">
    <citation type="journal article" date="2015" name="Nature">
        <title>Complex archaea that bridge the gap between prokaryotes and eukaryotes.</title>
        <authorList>
            <person name="Spang A."/>
            <person name="Saw J.H."/>
            <person name="Jorgensen S.L."/>
            <person name="Zaremba-Niedzwiedzka K."/>
            <person name="Martijn J."/>
            <person name="Lind A.E."/>
            <person name="van Eijk R."/>
            <person name="Schleper C."/>
            <person name="Guy L."/>
            <person name="Ettema T.J."/>
        </authorList>
    </citation>
    <scope>NUCLEOTIDE SEQUENCE</scope>
</reference>
<keyword evidence="1" id="KW-0472">Membrane</keyword>